<organism evidence="2 3">
    <name type="scientific">Rhodovibrio sodomensis</name>
    <dbReference type="NCBI Taxonomy" id="1088"/>
    <lineage>
        <taxon>Bacteria</taxon>
        <taxon>Pseudomonadati</taxon>
        <taxon>Pseudomonadota</taxon>
        <taxon>Alphaproteobacteria</taxon>
        <taxon>Rhodospirillales</taxon>
        <taxon>Rhodovibrionaceae</taxon>
        <taxon>Rhodovibrio</taxon>
    </lineage>
</organism>
<accession>A0ABS1DFE8</accession>
<keyword evidence="1" id="KW-0732">Signal</keyword>
<comment type="caution">
    <text evidence="2">The sequence shown here is derived from an EMBL/GenBank/DDBJ whole genome shotgun (WGS) entry which is preliminary data.</text>
</comment>
<gene>
    <name evidence="2" type="ORF">CKO28_08810</name>
</gene>
<dbReference type="InterPro" id="IPR011990">
    <property type="entry name" value="TPR-like_helical_dom_sf"/>
</dbReference>
<feature type="chain" id="PRO_5047092870" description="Tetratricopeptide repeat protein" evidence="1">
    <location>
        <begin position="28"/>
        <end position="528"/>
    </location>
</feature>
<evidence type="ECO:0000313" key="3">
    <source>
        <dbReference type="Proteomes" id="UP001296873"/>
    </source>
</evidence>
<name>A0ABS1DFE8_9PROT</name>
<reference evidence="2 3" key="1">
    <citation type="journal article" date="2020" name="Microorganisms">
        <title>Osmotic Adaptation and Compatible Solute Biosynthesis of Phototrophic Bacteria as Revealed from Genome Analyses.</title>
        <authorList>
            <person name="Imhoff J.F."/>
            <person name="Rahn T."/>
            <person name="Kunzel S."/>
            <person name="Keller A."/>
            <person name="Neulinger S.C."/>
        </authorList>
    </citation>
    <scope>NUCLEOTIDE SEQUENCE [LARGE SCALE GENOMIC DNA]</scope>
    <source>
        <strain evidence="2 3">DSM 9895</strain>
    </source>
</reference>
<dbReference type="PANTHER" id="PTHR45588:SF1">
    <property type="entry name" value="WW DOMAIN-CONTAINING PROTEIN"/>
    <property type="match status" value="1"/>
</dbReference>
<dbReference type="SUPFAM" id="SSF48452">
    <property type="entry name" value="TPR-like"/>
    <property type="match status" value="2"/>
</dbReference>
<keyword evidence="3" id="KW-1185">Reference proteome</keyword>
<dbReference type="PANTHER" id="PTHR45588">
    <property type="entry name" value="TPR DOMAIN-CONTAINING PROTEIN"/>
    <property type="match status" value="1"/>
</dbReference>
<evidence type="ECO:0000313" key="2">
    <source>
        <dbReference type="EMBL" id="MBK1668135.1"/>
    </source>
</evidence>
<dbReference type="RefSeq" id="WP_200340305.1">
    <property type="nucleotide sequence ID" value="NZ_NRRL01000017.1"/>
</dbReference>
<protein>
    <recommendedName>
        <fullName evidence="4">Tetratricopeptide repeat protein</fullName>
    </recommendedName>
</protein>
<evidence type="ECO:0000256" key="1">
    <source>
        <dbReference type="SAM" id="SignalP"/>
    </source>
</evidence>
<proteinExistence type="predicted"/>
<sequence>MRETFRTGPWLIAGALAGGLAVSAASAEDAPSAADLGTYSRAITTTSPQAQAAFDRGLRLAYGFARADAIALFKQAQAADPACAICAWGEAWVTGPYQNNPAGVGDERDAQAAAARAQRLAGPAAPWEQALIAAMAVRYRLDDTPEHAVGKSAYAAAMRSAAAAHPDHTEVQTLYAEAQMMLRPWRLYRADGTPFPETTVATDTLERVLAADPGHPGACHLYIHAVEAARPRDAEACADRLAASIPGISHIQHMPSHIYVHVGRYADAVAANQRARALDRAAKNGQGVAIYPRHNTMMLMFAAWLDGQSAVAIAAARDLAVERPEDVHQQYLVLARFGHWDALLAASEGPEGRFQNAMWRFARGLAHLRTGDRAGAQAALDALAAARAATDPAATYHFFAHSQRRLLGIAENILAGEILAAEGDRARAADRLRAAVELEDGLAYSEPEPWPLPARDFLGALLLDAGRADAAEAVYREALADHVGNGWALTGLRQSLAVQRRLPEADAARRLFDQAWARADVKLAASRF</sequence>
<evidence type="ECO:0008006" key="4">
    <source>
        <dbReference type="Google" id="ProtNLM"/>
    </source>
</evidence>
<dbReference type="EMBL" id="NRRL01000017">
    <property type="protein sequence ID" value="MBK1668135.1"/>
    <property type="molecule type" value="Genomic_DNA"/>
</dbReference>
<dbReference type="Gene3D" id="1.25.40.10">
    <property type="entry name" value="Tetratricopeptide repeat domain"/>
    <property type="match status" value="2"/>
</dbReference>
<dbReference type="Proteomes" id="UP001296873">
    <property type="component" value="Unassembled WGS sequence"/>
</dbReference>
<feature type="signal peptide" evidence="1">
    <location>
        <begin position="1"/>
        <end position="27"/>
    </location>
</feature>